<protein>
    <recommendedName>
        <fullName evidence="11">Hydroxyethylthiazole kinase</fullName>
        <ecNumber evidence="11">2.7.1.50</ecNumber>
    </recommendedName>
    <alternativeName>
        <fullName evidence="11">4-methyl-5-beta-hydroxyethylthiazole kinase</fullName>
        <shortName evidence="11">TH kinase</shortName>
        <shortName evidence="11">Thz kinase</shortName>
    </alternativeName>
</protein>
<evidence type="ECO:0000313" key="13">
    <source>
        <dbReference type="Proteomes" id="UP001165489"/>
    </source>
</evidence>
<keyword evidence="9 11" id="KW-0460">Magnesium</keyword>
<evidence type="ECO:0000256" key="2">
    <source>
        <dbReference type="ARBA" id="ARBA00001946"/>
    </source>
</evidence>
<dbReference type="SUPFAM" id="SSF53613">
    <property type="entry name" value="Ribokinase-like"/>
    <property type="match status" value="1"/>
</dbReference>
<dbReference type="EMBL" id="JAKZGP010000014">
    <property type="protein sequence ID" value="MCH7409307.1"/>
    <property type="molecule type" value="Genomic_DNA"/>
</dbReference>
<feature type="binding site" evidence="11">
    <location>
        <position position="44"/>
    </location>
    <ligand>
        <name>substrate</name>
    </ligand>
</feature>
<proteinExistence type="inferred from homology"/>
<dbReference type="RefSeq" id="WP_241347655.1">
    <property type="nucleotide sequence ID" value="NZ_JAKZGP010000014.1"/>
</dbReference>
<evidence type="ECO:0000256" key="11">
    <source>
        <dbReference type="HAMAP-Rule" id="MF_00228"/>
    </source>
</evidence>
<name>A0ABS9UYS0_9BACT</name>
<evidence type="ECO:0000256" key="10">
    <source>
        <dbReference type="ARBA" id="ARBA00022977"/>
    </source>
</evidence>
<dbReference type="CDD" id="cd01170">
    <property type="entry name" value="THZ_kinase"/>
    <property type="match status" value="1"/>
</dbReference>
<comment type="similarity">
    <text evidence="11">Belongs to the Thz kinase family.</text>
</comment>
<organism evidence="12 13">
    <name type="scientific">Belliella filtrata</name>
    <dbReference type="NCBI Taxonomy" id="2923435"/>
    <lineage>
        <taxon>Bacteria</taxon>
        <taxon>Pseudomonadati</taxon>
        <taxon>Bacteroidota</taxon>
        <taxon>Cytophagia</taxon>
        <taxon>Cytophagales</taxon>
        <taxon>Cyclobacteriaceae</taxon>
        <taxon>Belliella</taxon>
    </lineage>
</organism>
<keyword evidence="6 11" id="KW-0547">Nucleotide-binding</keyword>
<gene>
    <name evidence="11 12" type="primary">thiM</name>
    <name evidence="12" type="ORF">MM239_07880</name>
</gene>
<evidence type="ECO:0000256" key="3">
    <source>
        <dbReference type="ARBA" id="ARBA00004868"/>
    </source>
</evidence>
<evidence type="ECO:0000256" key="1">
    <source>
        <dbReference type="ARBA" id="ARBA00001771"/>
    </source>
</evidence>
<sequence>MKASIIQTFENFKSNPTLVQSITNYVVMNNTANALLAIGASPIMAHAHEEMSDMSQIIHSLVINIGTLDAYWVESMQKAASFANNNHKPWVLDPVGAGASAYRNDVLGRLLSQHPTVIRGNASEIMALAKESINSKGVDSSNSSDEAVSAAKLLSKAYGAVVCVSGEIDYVIEGERMASIGNGNSLMSKVTGMGCTATAIIGAILGGQKDAFLATLTAMAVMGVAGEMAYEKAVGPGTLQLHFYDALYELTPDVLERSIKLGSHA</sequence>
<keyword evidence="13" id="KW-1185">Reference proteome</keyword>
<comment type="caution">
    <text evidence="12">The sequence shown here is derived from an EMBL/GenBank/DDBJ whole genome shotgun (WGS) entry which is preliminary data.</text>
</comment>
<evidence type="ECO:0000256" key="6">
    <source>
        <dbReference type="ARBA" id="ARBA00022741"/>
    </source>
</evidence>
<dbReference type="NCBIfam" id="NF006830">
    <property type="entry name" value="PRK09355.1"/>
    <property type="match status" value="1"/>
</dbReference>
<evidence type="ECO:0000313" key="12">
    <source>
        <dbReference type="EMBL" id="MCH7409307.1"/>
    </source>
</evidence>
<keyword evidence="5 11" id="KW-0479">Metal-binding</keyword>
<dbReference type="EC" id="2.7.1.50" evidence="11"/>
<dbReference type="HAMAP" id="MF_00228">
    <property type="entry name" value="Thz_kinase"/>
    <property type="match status" value="1"/>
</dbReference>
<evidence type="ECO:0000256" key="8">
    <source>
        <dbReference type="ARBA" id="ARBA00022840"/>
    </source>
</evidence>
<dbReference type="NCBIfam" id="TIGR00694">
    <property type="entry name" value="thiM"/>
    <property type="match status" value="1"/>
</dbReference>
<feature type="binding site" evidence="11">
    <location>
        <position position="192"/>
    </location>
    <ligand>
        <name>substrate</name>
    </ligand>
</feature>
<evidence type="ECO:0000256" key="7">
    <source>
        <dbReference type="ARBA" id="ARBA00022777"/>
    </source>
</evidence>
<keyword evidence="10 11" id="KW-0784">Thiamine biosynthesis</keyword>
<reference evidence="12" key="1">
    <citation type="submission" date="2022-03" db="EMBL/GenBank/DDBJ databases">
        <title>De novo assembled genomes of Belliella spp. (Cyclobacteriaceae) strains.</title>
        <authorList>
            <person name="Szabo A."/>
            <person name="Korponai K."/>
            <person name="Felfoldi T."/>
        </authorList>
    </citation>
    <scope>NUCLEOTIDE SEQUENCE</scope>
    <source>
        <strain evidence="12">DSM 111904</strain>
    </source>
</reference>
<keyword evidence="4 11" id="KW-0808">Transferase</keyword>
<feature type="binding site" evidence="11">
    <location>
        <position position="119"/>
    </location>
    <ligand>
        <name>ATP</name>
        <dbReference type="ChEBI" id="CHEBI:30616"/>
    </ligand>
</feature>
<dbReference type="Proteomes" id="UP001165489">
    <property type="component" value="Unassembled WGS sequence"/>
</dbReference>
<evidence type="ECO:0000256" key="9">
    <source>
        <dbReference type="ARBA" id="ARBA00022842"/>
    </source>
</evidence>
<keyword evidence="7 11" id="KW-0418">Kinase</keyword>
<comment type="function">
    <text evidence="11">Catalyzes the phosphorylation of the hydroxyl group of 4-methyl-5-beta-hydroxyethylthiazole (THZ).</text>
</comment>
<accession>A0ABS9UYS0</accession>
<dbReference type="GO" id="GO:0004417">
    <property type="term" value="F:hydroxyethylthiazole kinase activity"/>
    <property type="evidence" value="ECO:0007669"/>
    <property type="project" value="UniProtKB-EC"/>
</dbReference>
<dbReference type="Pfam" id="PF02110">
    <property type="entry name" value="HK"/>
    <property type="match status" value="1"/>
</dbReference>
<dbReference type="PRINTS" id="PR01099">
    <property type="entry name" value="HYETHTZKNASE"/>
</dbReference>
<dbReference type="InterPro" id="IPR029056">
    <property type="entry name" value="Ribokinase-like"/>
</dbReference>
<comment type="cofactor">
    <cofactor evidence="2 11">
        <name>Mg(2+)</name>
        <dbReference type="ChEBI" id="CHEBI:18420"/>
    </cofactor>
</comment>
<comment type="catalytic activity">
    <reaction evidence="1 11">
        <text>5-(2-hydroxyethyl)-4-methylthiazole + ATP = 4-methyl-5-(2-phosphooxyethyl)-thiazole + ADP + H(+)</text>
        <dbReference type="Rhea" id="RHEA:24212"/>
        <dbReference type="ChEBI" id="CHEBI:15378"/>
        <dbReference type="ChEBI" id="CHEBI:17957"/>
        <dbReference type="ChEBI" id="CHEBI:30616"/>
        <dbReference type="ChEBI" id="CHEBI:58296"/>
        <dbReference type="ChEBI" id="CHEBI:456216"/>
        <dbReference type="EC" id="2.7.1.50"/>
    </reaction>
</comment>
<keyword evidence="8 11" id="KW-0067">ATP-binding</keyword>
<feature type="binding site" evidence="11">
    <location>
        <position position="165"/>
    </location>
    <ligand>
        <name>ATP</name>
        <dbReference type="ChEBI" id="CHEBI:30616"/>
    </ligand>
</feature>
<dbReference type="PIRSF" id="PIRSF000513">
    <property type="entry name" value="Thz_kinase"/>
    <property type="match status" value="1"/>
</dbReference>
<dbReference type="InterPro" id="IPR000417">
    <property type="entry name" value="Hyethyz_kinase"/>
</dbReference>
<comment type="pathway">
    <text evidence="3 11">Cofactor biosynthesis; thiamine diphosphate biosynthesis; 4-methyl-5-(2-phosphoethyl)-thiazole from 5-(2-hydroxyethyl)-4-methylthiazole: step 1/1.</text>
</comment>
<evidence type="ECO:0000256" key="4">
    <source>
        <dbReference type="ARBA" id="ARBA00022679"/>
    </source>
</evidence>
<dbReference type="Gene3D" id="3.40.1190.20">
    <property type="match status" value="1"/>
</dbReference>
<evidence type="ECO:0000256" key="5">
    <source>
        <dbReference type="ARBA" id="ARBA00022723"/>
    </source>
</evidence>